<dbReference type="CDD" id="cd16118">
    <property type="entry name" value="UBX2_UBXN9"/>
    <property type="match status" value="1"/>
</dbReference>
<evidence type="ECO:0000313" key="3">
    <source>
        <dbReference type="Proteomes" id="UP000050795"/>
    </source>
</evidence>
<dbReference type="PROSITE" id="PS50033">
    <property type="entry name" value="UBX"/>
    <property type="match status" value="1"/>
</dbReference>
<dbReference type="InterPro" id="IPR021569">
    <property type="entry name" value="TUG-UBL1"/>
</dbReference>
<dbReference type="CDD" id="cd17075">
    <property type="entry name" value="UBX1_UBXN9"/>
    <property type="match status" value="1"/>
</dbReference>
<dbReference type="GO" id="GO:0006886">
    <property type="term" value="P:intracellular protein transport"/>
    <property type="evidence" value="ECO:0007669"/>
    <property type="project" value="TreeGrafter"/>
</dbReference>
<dbReference type="InterPro" id="IPR001012">
    <property type="entry name" value="UBX_dom"/>
</dbReference>
<reference evidence="3" key="1">
    <citation type="submission" date="2022-06" db="EMBL/GenBank/DDBJ databases">
        <authorList>
            <person name="Berger JAMES D."/>
            <person name="Berger JAMES D."/>
        </authorList>
    </citation>
    <scope>NUCLEOTIDE SEQUENCE [LARGE SCALE GENOMIC DNA]</scope>
</reference>
<dbReference type="Gene3D" id="3.10.20.90">
    <property type="entry name" value="Phosphatidylinositol 3-kinase Catalytic Subunit, Chain A, domain 1"/>
    <property type="match status" value="2"/>
</dbReference>
<feature type="domain" description="UBX" evidence="2">
    <location>
        <begin position="467"/>
        <end position="536"/>
    </location>
</feature>
<protein>
    <recommendedName>
        <fullName evidence="2">UBX domain-containing protein</fullName>
    </recommendedName>
</protein>
<dbReference type="GO" id="GO:0005634">
    <property type="term" value="C:nucleus"/>
    <property type="evidence" value="ECO:0007669"/>
    <property type="project" value="TreeGrafter"/>
</dbReference>
<dbReference type="InterPro" id="IPR059238">
    <property type="entry name" value="UBX1_UBXN9"/>
</dbReference>
<name>A0AA85ITW2_TRIRE</name>
<feature type="region of interest" description="Disordered" evidence="1">
    <location>
        <begin position="574"/>
        <end position="609"/>
    </location>
</feature>
<dbReference type="SUPFAM" id="SSF54236">
    <property type="entry name" value="Ubiquitin-like"/>
    <property type="match status" value="2"/>
</dbReference>
<proteinExistence type="predicted"/>
<dbReference type="InterPro" id="IPR029071">
    <property type="entry name" value="Ubiquitin-like_domsf"/>
</dbReference>
<evidence type="ECO:0000313" key="4">
    <source>
        <dbReference type="WBParaSite" id="TREG1_112130.1"/>
    </source>
</evidence>
<sequence length="617" mass="69480">MPFLDVLCPDGHKVIVEISKSTPLIQALEKACKISGLDPLKYRFSHNRRPVDLSQSFDYSGLVNHADVELILSDRVDQSQYTPRICLRLDNGQRVEWTGRSDTPIWSILEQLANTNSHIAEIISGQHNSSSGSTCPAIIYLQEKVIGENNLRSTTLANLGIIHGSALLQLNIVPYTAEDNPLSQHSVPPCEPTTTSIDMISKSNKIDESMEQISRSESGVMNQEALSREAHKFDDNEEKVVESCHQANTISPNFGDIKSQLATSSNHAGESSTYCNSSDKKQEITAMDEDTFSGFVSPFSVFSDRPSVSAFANVGQMEATHCPSVEEERRPRTLGEILGINLETSSLSKFRYNEPQSSIHPFHQFKFPTETEGENLNSKISDSEAKSSSDNTIDREVIVFRRPTKPVSKNDVVDDLPDEVFELTEEDIRKLLRSYHNEWMKSEPLQTAAMRAEARRKYYSKYARAIIQFHWVDNVVIQACFTPSEKVSDLYEFVRGLLKDSSCNFQLYTTPPKQFLSDKNSTLIEANLVPLSKVFYDPIETRAESVLQPDVLEKATEENFIKAQSIVSNWMKNLQSSNSRQSNSSRERESNQRKQPSQPTTSESEKCSLPKWLKLGK</sequence>
<dbReference type="GO" id="GO:0005737">
    <property type="term" value="C:cytoplasm"/>
    <property type="evidence" value="ECO:0007669"/>
    <property type="project" value="TreeGrafter"/>
</dbReference>
<feature type="compositionally biased region" description="Low complexity" evidence="1">
    <location>
        <begin position="575"/>
        <end position="584"/>
    </location>
</feature>
<dbReference type="PANTHER" id="PTHR46467">
    <property type="entry name" value="TETHER CONTAINING UBX DOMAIN FOR GLUT4"/>
    <property type="match status" value="1"/>
</dbReference>
<reference evidence="4" key="2">
    <citation type="submission" date="2023-11" db="UniProtKB">
        <authorList>
            <consortium name="WormBaseParasite"/>
        </authorList>
    </citation>
    <scope>IDENTIFICATION</scope>
</reference>
<dbReference type="AlphaFoldDB" id="A0AA85ITW2"/>
<keyword evidence="3" id="KW-1185">Reference proteome</keyword>
<accession>A0AA85ITW2</accession>
<dbReference type="Proteomes" id="UP000050795">
    <property type="component" value="Unassembled WGS sequence"/>
</dbReference>
<dbReference type="CDD" id="cd16105">
    <property type="entry name" value="Ubl_ASPSCR1_like"/>
    <property type="match status" value="1"/>
</dbReference>
<dbReference type="GO" id="GO:0042593">
    <property type="term" value="P:glucose homeostasis"/>
    <property type="evidence" value="ECO:0007669"/>
    <property type="project" value="TreeGrafter"/>
</dbReference>
<dbReference type="Pfam" id="PF00789">
    <property type="entry name" value="UBX"/>
    <property type="match status" value="1"/>
</dbReference>
<dbReference type="PANTHER" id="PTHR46467:SF1">
    <property type="entry name" value="TETHER CONTAINING UBX DOMAIN FOR GLUT4"/>
    <property type="match status" value="1"/>
</dbReference>
<dbReference type="WBParaSite" id="TREG1_112130.1">
    <property type="protein sequence ID" value="TREG1_112130.1"/>
    <property type="gene ID" value="TREG1_112130"/>
</dbReference>
<evidence type="ECO:0000259" key="2">
    <source>
        <dbReference type="PROSITE" id="PS50033"/>
    </source>
</evidence>
<dbReference type="GO" id="GO:0012506">
    <property type="term" value="C:vesicle membrane"/>
    <property type="evidence" value="ECO:0007669"/>
    <property type="project" value="TreeGrafter"/>
</dbReference>
<feature type="region of interest" description="Disordered" evidence="1">
    <location>
        <begin position="370"/>
        <end position="389"/>
    </location>
</feature>
<evidence type="ECO:0000256" key="1">
    <source>
        <dbReference type="SAM" id="MobiDB-lite"/>
    </source>
</evidence>
<dbReference type="Pfam" id="PF11470">
    <property type="entry name" value="TUG-UBL1"/>
    <property type="match status" value="1"/>
</dbReference>
<organism evidence="3 4">
    <name type="scientific">Trichobilharzia regenti</name>
    <name type="common">Nasal bird schistosome</name>
    <dbReference type="NCBI Taxonomy" id="157069"/>
    <lineage>
        <taxon>Eukaryota</taxon>
        <taxon>Metazoa</taxon>
        <taxon>Spiralia</taxon>
        <taxon>Lophotrochozoa</taxon>
        <taxon>Platyhelminthes</taxon>
        <taxon>Trematoda</taxon>
        <taxon>Digenea</taxon>
        <taxon>Strigeidida</taxon>
        <taxon>Schistosomatoidea</taxon>
        <taxon>Schistosomatidae</taxon>
        <taxon>Trichobilharzia</taxon>
    </lineage>
</organism>